<reference evidence="1 2" key="1">
    <citation type="submission" date="2014-11" db="EMBL/GenBank/DDBJ databases">
        <title>Symbiosis island explosion on the genome of extra-slow-growing strains of soybean bradyrhizobia with massive insertion sequences.</title>
        <authorList>
            <person name="Iida T."/>
            <person name="Minamisawa K."/>
        </authorList>
    </citation>
    <scope>NUCLEOTIDE SEQUENCE [LARGE SCALE GENOMIC DNA]</scope>
    <source>
        <strain evidence="1 2">NK6</strain>
    </source>
</reference>
<dbReference type="EMBL" id="AP014685">
    <property type="protein sequence ID" value="BAR61747.1"/>
    <property type="molecule type" value="Genomic_DNA"/>
</dbReference>
<dbReference type="AlphaFoldDB" id="A0A0E4FXI8"/>
<name>A0A0E4FXI8_9BRAD</name>
<sequence>MSANASATQPAELIAVFVADEGAQLTTFLD</sequence>
<gene>
    <name evidence="1" type="ORF">NK6_8598</name>
</gene>
<dbReference type="Proteomes" id="UP000063308">
    <property type="component" value="Chromosome"/>
</dbReference>
<organism evidence="1 2">
    <name type="scientific">Bradyrhizobium diazoefficiens</name>
    <dbReference type="NCBI Taxonomy" id="1355477"/>
    <lineage>
        <taxon>Bacteria</taxon>
        <taxon>Pseudomonadati</taxon>
        <taxon>Pseudomonadota</taxon>
        <taxon>Alphaproteobacteria</taxon>
        <taxon>Hyphomicrobiales</taxon>
        <taxon>Nitrobacteraceae</taxon>
        <taxon>Bradyrhizobium</taxon>
    </lineage>
</organism>
<evidence type="ECO:0000313" key="2">
    <source>
        <dbReference type="Proteomes" id="UP000063308"/>
    </source>
</evidence>
<accession>A0A0E4FXI8</accession>
<proteinExistence type="predicted"/>
<evidence type="ECO:0000313" key="1">
    <source>
        <dbReference type="EMBL" id="BAR61747.1"/>
    </source>
</evidence>
<protein>
    <submittedName>
        <fullName evidence="1">Uncharacterized protein</fullName>
    </submittedName>
</protein>